<feature type="region of interest" description="Disordered" evidence="1">
    <location>
        <begin position="80"/>
        <end position="116"/>
    </location>
</feature>
<feature type="compositionally biased region" description="Basic and acidic residues" evidence="1">
    <location>
        <begin position="94"/>
        <end position="104"/>
    </location>
</feature>
<reference evidence="4" key="3">
    <citation type="journal article" date="2005" name="Nature">
        <title>The map-based sequence of the rice genome.</title>
        <authorList>
            <consortium name="International rice genome sequencing project (IRGSP)"/>
            <person name="Matsumoto T."/>
            <person name="Wu J."/>
            <person name="Kanamori H."/>
            <person name="Katayose Y."/>
            <person name="Fujisawa M."/>
            <person name="Namiki N."/>
            <person name="Mizuno H."/>
            <person name="Yamamoto K."/>
            <person name="Antonio B.A."/>
            <person name="Baba T."/>
            <person name="Sakata K."/>
            <person name="Nagamura Y."/>
            <person name="Aoki H."/>
            <person name="Arikawa K."/>
            <person name="Arita K."/>
            <person name="Bito T."/>
            <person name="Chiden Y."/>
            <person name="Fujitsuka N."/>
            <person name="Fukunaka R."/>
            <person name="Hamada M."/>
            <person name="Harada C."/>
            <person name="Hayashi A."/>
            <person name="Hijishita S."/>
            <person name="Honda M."/>
            <person name="Hosokawa S."/>
            <person name="Ichikawa Y."/>
            <person name="Idonuma A."/>
            <person name="Iijima M."/>
            <person name="Ikeda M."/>
            <person name="Ikeno M."/>
            <person name="Ito K."/>
            <person name="Ito S."/>
            <person name="Ito T."/>
            <person name="Ito Y."/>
            <person name="Ito Y."/>
            <person name="Iwabuchi A."/>
            <person name="Kamiya K."/>
            <person name="Karasawa W."/>
            <person name="Kurita K."/>
            <person name="Katagiri S."/>
            <person name="Kikuta A."/>
            <person name="Kobayashi H."/>
            <person name="Kobayashi N."/>
            <person name="Machita K."/>
            <person name="Maehara T."/>
            <person name="Masukawa M."/>
            <person name="Mizubayashi T."/>
            <person name="Mukai Y."/>
            <person name="Nagasaki H."/>
            <person name="Nagata Y."/>
            <person name="Naito S."/>
            <person name="Nakashima M."/>
            <person name="Nakama Y."/>
            <person name="Nakamichi Y."/>
            <person name="Nakamura M."/>
            <person name="Meguro A."/>
            <person name="Negishi M."/>
            <person name="Ohta I."/>
            <person name="Ohta T."/>
            <person name="Okamoto M."/>
            <person name="Ono N."/>
            <person name="Saji S."/>
            <person name="Sakaguchi M."/>
            <person name="Sakai K."/>
            <person name="Shibata M."/>
            <person name="Shimokawa T."/>
            <person name="Song J."/>
            <person name="Takazaki Y."/>
            <person name="Terasawa K."/>
            <person name="Tsugane M."/>
            <person name="Tsuji K."/>
            <person name="Ueda S."/>
            <person name="Waki K."/>
            <person name="Yamagata H."/>
            <person name="Yamamoto M."/>
            <person name="Yamamoto S."/>
            <person name="Yamane H."/>
            <person name="Yoshiki S."/>
            <person name="Yoshihara R."/>
            <person name="Yukawa K."/>
            <person name="Zhong H."/>
            <person name="Yano M."/>
            <person name="Yuan Q."/>
            <person name="Ouyang S."/>
            <person name="Liu J."/>
            <person name="Jones K.M."/>
            <person name="Gansberger K."/>
            <person name="Moffat K."/>
            <person name="Hill J."/>
            <person name="Bera J."/>
            <person name="Fadrosh D."/>
            <person name="Jin S."/>
            <person name="Johri S."/>
            <person name="Kim M."/>
            <person name="Overton L."/>
            <person name="Reardon M."/>
            <person name="Tsitrin T."/>
            <person name="Vuong H."/>
            <person name="Weaver B."/>
            <person name="Ciecko A."/>
            <person name="Tallon L."/>
            <person name="Jackson J."/>
            <person name="Pai G."/>
            <person name="Aken S.V."/>
            <person name="Utterback T."/>
            <person name="Reidmuller S."/>
            <person name="Feldblyum T."/>
            <person name="Hsiao J."/>
            <person name="Zismann V."/>
            <person name="Iobst S."/>
            <person name="de Vazeille A.R."/>
            <person name="Buell C.R."/>
            <person name="Ying K."/>
            <person name="Li Y."/>
            <person name="Lu T."/>
            <person name="Huang Y."/>
            <person name="Zhao Q."/>
            <person name="Feng Q."/>
            <person name="Zhang L."/>
            <person name="Zhu J."/>
            <person name="Weng Q."/>
            <person name="Mu J."/>
            <person name="Lu Y."/>
            <person name="Fan D."/>
            <person name="Liu Y."/>
            <person name="Guan J."/>
            <person name="Zhang Y."/>
            <person name="Yu S."/>
            <person name="Liu X."/>
            <person name="Zhang Y."/>
            <person name="Hong G."/>
            <person name="Han B."/>
            <person name="Choisne N."/>
            <person name="Demange N."/>
            <person name="Orjeda G."/>
            <person name="Samain S."/>
            <person name="Cattolico L."/>
            <person name="Pelletier E."/>
            <person name="Couloux A."/>
            <person name="Segurens B."/>
            <person name="Wincker P."/>
            <person name="D'Hont A."/>
            <person name="Scarpelli C."/>
            <person name="Weissenbach J."/>
            <person name="Salanoubat M."/>
            <person name="Quetier F."/>
            <person name="Yu Y."/>
            <person name="Kim H.R."/>
            <person name="Rambo T."/>
            <person name="Currie J."/>
            <person name="Collura K."/>
            <person name="Luo M."/>
            <person name="Yang T."/>
            <person name="Ammiraju J.S.S."/>
            <person name="Engler F."/>
            <person name="Soderlund C."/>
            <person name="Wing R.A."/>
            <person name="Palmer L.E."/>
            <person name="de la Bastide M."/>
            <person name="Spiegel L."/>
            <person name="Nascimento L."/>
            <person name="Zutavern T."/>
            <person name="O'Shaughnessy A."/>
            <person name="Dike S."/>
            <person name="Dedhia N."/>
            <person name="Preston R."/>
            <person name="Balija V."/>
            <person name="McCombie W.R."/>
            <person name="Chow T."/>
            <person name="Chen H."/>
            <person name="Chung M."/>
            <person name="Chen C."/>
            <person name="Shaw J."/>
            <person name="Wu H."/>
            <person name="Hsiao K."/>
            <person name="Chao Y."/>
            <person name="Chu M."/>
            <person name="Cheng C."/>
            <person name="Hour A."/>
            <person name="Lee P."/>
            <person name="Lin S."/>
            <person name="Lin Y."/>
            <person name="Liou J."/>
            <person name="Liu S."/>
            <person name="Hsing Y."/>
            <person name="Raghuvanshi S."/>
            <person name="Mohanty A."/>
            <person name="Bharti A.K."/>
            <person name="Gaur A."/>
            <person name="Gupta V."/>
            <person name="Kumar D."/>
            <person name="Ravi V."/>
            <person name="Vij S."/>
            <person name="Kapur A."/>
            <person name="Khurana P."/>
            <person name="Khurana P."/>
            <person name="Khurana J.P."/>
            <person name="Tyagi A.K."/>
            <person name="Gaikwad K."/>
            <person name="Singh A."/>
            <person name="Dalal V."/>
            <person name="Srivastava S."/>
            <person name="Dixit A."/>
            <person name="Pal A.K."/>
            <person name="Ghazi I.A."/>
            <person name="Yadav M."/>
            <person name="Pandit A."/>
            <person name="Bhargava A."/>
            <person name="Sureshbabu K."/>
            <person name="Batra K."/>
            <person name="Sharma T.R."/>
            <person name="Mohapatra T."/>
            <person name="Singh N.K."/>
            <person name="Messing J."/>
            <person name="Nelson A.B."/>
            <person name="Fuks G."/>
            <person name="Kavchok S."/>
            <person name="Keizer G."/>
            <person name="Linton E."/>
            <person name="Llaca V."/>
            <person name="Song R."/>
            <person name="Tanyolac B."/>
            <person name="Young S."/>
            <person name="Ho-Il K."/>
            <person name="Hahn J.H."/>
            <person name="Sangsakoo G."/>
            <person name="Vanavichit A."/>
            <person name="de Mattos Luiz.A.T."/>
            <person name="Zimmer P.D."/>
            <person name="Malone G."/>
            <person name="Dellagostin O."/>
            <person name="de Oliveira A.C."/>
            <person name="Bevan M."/>
            <person name="Bancroft I."/>
            <person name="Minx P."/>
            <person name="Cordum H."/>
            <person name="Wilson R."/>
            <person name="Cheng Z."/>
            <person name="Jin W."/>
            <person name="Jiang J."/>
            <person name="Leong S.A."/>
            <person name="Iwama H."/>
            <person name="Gojobori T."/>
            <person name="Itoh T."/>
            <person name="Niimura Y."/>
            <person name="Fujii Y."/>
            <person name="Habara T."/>
            <person name="Sakai H."/>
            <person name="Sato Y."/>
            <person name="Wilson G."/>
            <person name="Kumar K."/>
            <person name="McCouch S."/>
            <person name="Juretic N."/>
            <person name="Hoen D."/>
            <person name="Wright S."/>
            <person name="Bruskiewich R."/>
            <person name="Bureau T."/>
            <person name="Miyao A."/>
            <person name="Hirochika H."/>
            <person name="Nishikawa T."/>
            <person name="Kadowaki K."/>
            <person name="Sugiura M."/>
            <person name="Burr B."/>
            <person name="Sasaki T."/>
        </authorList>
    </citation>
    <scope>NUCLEOTIDE SEQUENCE [LARGE SCALE GENOMIC DNA]</scope>
    <source>
        <strain evidence="4">cv. Nipponbare</strain>
    </source>
</reference>
<reference evidence="3" key="2">
    <citation type="submission" date="2002-07" db="EMBL/GenBank/DDBJ databases">
        <title>Oryza sativa nipponbare(GA3) genomic DNA, chromosome 2, BAC clone:OSJNBa0014E22.</title>
        <authorList>
            <person name="Sasaki T."/>
            <person name="Matsumoto T."/>
            <person name="Katayose Y."/>
        </authorList>
    </citation>
    <scope>NUCLEOTIDE SEQUENCE</scope>
</reference>
<name>Q6H5U2_ORYSJ</name>
<accession>Q6H5U2</accession>
<protein>
    <submittedName>
        <fullName evidence="3">Uncharacterized protein</fullName>
    </submittedName>
</protein>
<evidence type="ECO:0000313" key="3">
    <source>
        <dbReference type="EMBL" id="BAD25907.1"/>
    </source>
</evidence>
<evidence type="ECO:0000313" key="2">
    <source>
        <dbReference type="EMBL" id="BAD25352.1"/>
    </source>
</evidence>
<reference evidence="4" key="4">
    <citation type="journal article" date="2008" name="Nucleic Acids Res.">
        <title>The rice annotation project database (RAP-DB): 2008 update.</title>
        <authorList>
            <consortium name="The rice annotation project (RAP)"/>
        </authorList>
    </citation>
    <scope>GENOME REANNOTATION</scope>
    <source>
        <strain evidence="4">cv. Nipponbare</strain>
    </source>
</reference>
<organism evidence="3 4">
    <name type="scientific">Oryza sativa subsp. japonica</name>
    <name type="common">Rice</name>
    <dbReference type="NCBI Taxonomy" id="39947"/>
    <lineage>
        <taxon>Eukaryota</taxon>
        <taxon>Viridiplantae</taxon>
        <taxon>Streptophyta</taxon>
        <taxon>Embryophyta</taxon>
        <taxon>Tracheophyta</taxon>
        <taxon>Spermatophyta</taxon>
        <taxon>Magnoliopsida</taxon>
        <taxon>Liliopsida</taxon>
        <taxon>Poales</taxon>
        <taxon>Poaceae</taxon>
        <taxon>BOP clade</taxon>
        <taxon>Oryzoideae</taxon>
        <taxon>Oryzeae</taxon>
        <taxon>Oryzinae</taxon>
        <taxon>Oryza</taxon>
        <taxon>Oryza sativa</taxon>
    </lineage>
</organism>
<proteinExistence type="predicted"/>
<feature type="region of interest" description="Disordered" evidence="1">
    <location>
        <begin position="18"/>
        <end position="41"/>
    </location>
</feature>
<evidence type="ECO:0000313" key="4">
    <source>
        <dbReference type="Proteomes" id="UP000000763"/>
    </source>
</evidence>
<reference evidence="2" key="1">
    <citation type="submission" date="2002-02" db="EMBL/GenBank/DDBJ databases">
        <title>Oryza sativa nipponbare(GA3) genomic DNA, chromosome 2, PAC clone:P0010C01.</title>
        <authorList>
            <person name="Sasaki T."/>
            <person name="Matsumoto T."/>
            <person name="Yamamoto K."/>
        </authorList>
    </citation>
    <scope>NUCLEOTIDE SEQUENCE</scope>
</reference>
<dbReference type="Proteomes" id="UP000000763">
    <property type="component" value="Chromosome 2"/>
</dbReference>
<sequence>MQRKKRPCSLVGWMGDRRRRRRRRMCSPGCGGSSRTNTTAPLIARKDGWGSAAAADDVLTTTRRKQQDERRRVGSLALAGCMGIGPGEGEGEGEGGRTHEKRDQGYPGESLRRNITGTSESPVATFRNRPYRLFGNCEVALVNLVGLLSYQ</sequence>
<evidence type="ECO:0000256" key="1">
    <source>
        <dbReference type="SAM" id="MobiDB-lite"/>
    </source>
</evidence>
<gene>
    <name evidence="3" type="ORF">OSJNBa0014E22.45</name>
    <name evidence="2" type="ORF">P0010C01.21</name>
</gene>
<dbReference type="EMBL" id="AP005513">
    <property type="protein sequence ID" value="BAD25907.1"/>
    <property type="molecule type" value="Genomic_DNA"/>
</dbReference>
<dbReference type="EMBL" id="AP004768">
    <property type="protein sequence ID" value="BAD25352.1"/>
    <property type="molecule type" value="Genomic_DNA"/>
</dbReference>
<dbReference type="AlphaFoldDB" id="Q6H5U2"/>